<name>A0A1Y3BTJ0_EURMA</name>
<evidence type="ECO:0000313" key="7">
    <source>
        <dbReference type="EMBL" id="OTF84102.1"/>
    </source>
</evidence>
<dbReference type="AlphaFoldDB" id="A0A1Y3BTJ0"/>
<dbReference type="InterPro" id="IPR036058">
    <property type="entry name" value="Kazal_dom_sf"/>
</dbReference>
<dbReference type="Gene3D" id="2.40.50.120">
    <property type="match status" value="1"/>
</dbReference>
<comment type="caution">
    <text evidence="4">Lacks conserved residue(s) required for the propagation of feature annotation.</text>
</comment>
<keyword evidence="8" id="KW-1185">Reference proteome</keyword>
<evidence type="ECO:0000256" key="3">
    <source>
        <dbReference type="ARBA" id="ARBA00023157"/>
    </source>
</evidence>
<dbReference type="CDD" id="cd00104">
    <property type="entry name" value="KAZAL_FS"/>
    <property type="match status" value="1"/>
</dbReference>
<keyword evidence="2" id="KW-0722">Serine protease inhibitor</keyword>
<keyword evidence="3" id="KW-1015">Disulfide bond</keyword>
<feature type="domain" description="NtA" evidence="5">
    <location>
        <begin position="1"/>
        <end position="88"/>
    </location>
</feature>
<dbReference type="FunFam" id="3.30.60.30:FF:000024">
    <property type="entry name" value="Transmembrane agrin"/>
    <property type="match status" value="1"/>
</dbReference>
<feature type="domain" description="Kazal-like" evidence="6">
    <location>
        <begin position="124"/>
        <end position="169"/>
    </location>
</feature>
<dbReference type="InterPro" id="IPR050653">
    <property type="entry name" value="Prot_Inhib_GrowthFact_Antg"/>
</dbReference>
<dbReference type="PANTHER" id="PTHR10913">
    <property type="entry name" value="FOLLISTATIN-RELATED"/>
    <property type="match status" value="1"/>
</dbReference>
<dbReference type="OrthoDB" id="126772at2759"/>
<dbReference type="GO" id="GO:0043236">
    <property type="term" value="F:laminin binding"/>
    <property type="evidence" value="ECO:0007669"/>
    <property type="project" value="InterPro"/>
</dbReference>
<dbReference type="PROSITE" id="PS51465">
    <property type="entry name" value="KAZAL_2"/>
    <property type="match status" value="1"/>
</dbReference>
<dbReference type="GO" id="GO:0030154">
    <property type="term" value="P:cell differentiation"/>
    <property type="evidence" value="ECO:0007669"/>
    <property type="project" value="TreeGrafter"/>
</dbReference>
<dbReference type="Gene3D" id="3.30.60.30">
    <property type="match status" value="1"/>
</dbReference>
<dbReference type="SMART" id="SM00280">
    <property type="entry name" value="KAZAL"/>
    <property type="match status" value="1"/>
</dbReference>
<dbReference type="InterPro" id="IPR004850">
    <property type="entry name" value="NtA_dom"/>
</dbReference>
<sequence>MATVLVRRVLFGQRSLQHQRIQVTGFNPDQSTQSVSSPWCYPNTRRGDSWIFVLQPINYPDYFRLNSSLIRITLTNIERFDSIIADQPYGLRMDFPELPCERKYCPNNANCINDPYGADGGRCECLTHCNQVKYQPICGSDDETYNNECELRLRSCQSNKNLFVKSINS</sequence>
<evidence type="ECO:0000256" key="4">
    <source>
        <dbReference type="PROSITE-ProRule" id="PRU00443"/>
    </source>
</evidence>
<accession>A0A1Y3BTJ0</accession>
<evidence type="ECO:0000259" key="6">
    <source>
        <dbReference type="PROSITE" id="PS51465"/>
    </source>
</evidence>
<dbReference type="GO" id="GO:0005886">
    <property type="term" value="C:plasma membrane"/>
    <property type="evidence" value="ECO:0007669"/>
    <property type="project" value="GOC"/>
</dbReference>
<dbReference type="GO" id="GO:0043113">
    <property type="term" value="P:receptor clustering"/>
    <property type="evidence" value="ECO:0007669"/>
    <property type="project" value="InterPro"/>
</dbReference>
<dbReference type="EMBL" id="MUJZ01000712">
    <property type="protein sequence ID" value="OTF84102.1"/>
    <property type="molecule type" value="Genomic_DNA"/>
</dbReference>
<dbReference type="Pfam" id="PF07648">
    <property type="entry name" value="Kazal_2"/>
    <property type="match status" value="1"/>
</dbReference>
<feature type="non-terminal residue" evidence="7">
    <location>
        <position position="169"/>
    </location>
</feature>
<evidence type="ECO:0000313" key="8">
    <source>
        <dbReference type="Proteomes" id="UP000194236"/>
    </source>
</evidence>
<dbReference type="SUPFAM" id="SSF100895">
    <property type="entry name" value="Kazal-type serine protease inhibitors"/>
    <property type="match status" value="1"/>
</dbReference>
<comment type="caution">
    <text evidence="7">The sequence shown here is derived from an EMBL/GenBank/DDBJ whole genome shotgun (WGS) entry which is preliminary data.</text>
</comment>
<dbReference type="Pfam" id="PF03146">
    <property type="entry name" value="NtA"/>
    <property type="match status" value="1"/>
</dbReference>
<dbReference type="InterPro" id="IPR008993">
    <property type="entry name" value="TIMP-like_OB-fold"/>
</dbReference>
<evidence type="ECO:0000256" key="2">
    <source>
        <dbReference type="ARBA" id="ARBA00022900"/>
    </source>
</evidence>
<evidence type="ECO:0000259" key="5">
    <source>
        <dbReference type="PROSITE" id="PS51121"/>
    </source>
</evidence>
<dbReference type="PANTHER" id="PTHR10913:SF45">
    <property type="entry name" value="FOLLISTATIN, ISOFORM A-RELATED"/>
    <property type="match status" value="1"/>
</dbReference>
<dbReference type="PROSITE" id="PS51121">
    <property type="entry name" value="NTA"/>
    <property type="match status" value="1"/>
</dbReference>
<dbReference type="Proteomes" id="UP000194236">
    <property type="component" value="Unassembled WGS sequence"/>
</dbReference>
<evidence type="ECO:0000256" key="1">
    <source>
        <dbReference type="ARBA" id="ARBA00022690"/>
    </source>
</evidence>
<dbReference type="InterPro" id="IPR002350">
    <property type="entry name" value="Kazal_dom"/>
</dbReference>
<proteinExistence type="predicted"/>
<gene>
    <name evidence="7" type="ORF">BLA29_010406</name>
</gene>
<protein>
    <submittedName>
        <fullName evidence="7">Agrin-like protein</fullName>
    </submittedName>
</protein>
<reference evidence="7 8" key="1">
    <citation type="submission" date="2017-03" db="EMBL/GenBank/DDBJ databases">
        <title>Genome Survey of Euroglyphus maynei.</title>
        <authorList>
            <person name="Arlian L.G."/>
            <person name="Morgan M.S."/>
            <person name="Rider S.D."/>
        </authorList>
    </citation>
    <scope>NUCLEOTIDE SEQUENCE [LARGE SCALE GENOMIC DNA]</scope>
    <source>
        <strain evidence="7">Arlian Lab</strain>
        <tissue evidence="7">Whole body</tissue>
    </source>
</reference>
<organism evidence="7 8">
    <name type="scientific">Euroglyphus maynei</name>
    <name type="common">Mayne's house dust mite</name>
    <dbReference type="NCBI Taxonomy" id="6958"/>
    <lineage>
        <taxon>Eukaryota</taxon>
        <taxon>Metazoa</taxon>
        <taxon>Ecdysozoa</taxon>
        <taxon>Arthropoda</taxon>
        <taxon>Chelicerata</taxon>
        <taxon>Arachnida</taxon>
        <taxon>Acari</taxon>
        <taxon>Acariformes</taxon>
        <taxon>Sarcoptiformes</taxon>
        <taxon>Astigmata</taxon>
        <taxon>Psoroptidia</taxon>
        <taxon>Analgoidea</taxon>
        <taxon>Pyroglyphidae</taxon>
        <taxon>Pyroglyphinae</taxon>
        <taxon>Euroglyphus</taxon>
    </lineage>
</organism>
<keyword evidence="1" id="KW-0646">Protease inhibitor</keyword>
<dbReference type="GO" id="GO:0005576">
    <property type="term" value="C:extracellular region"/>
    <property type="evidence" value="ECO:0007669"/>
    <property type="project" value="TreeGrafter"/>
</dbReference>